<dbReference type="RefSeq" id="WP_114068673.1">
    <property type="nucleotide sequence ID" value="NZ_CP030850.1"/>
</dbReference>
<sequence length="101" mass="11790">MRIIAKSTLRDFWLMNPTAEFPLLDWYNTTKGAAWTSPNEVKKTYGNASIVANNRVVFNIKGNAYRLVTEIDYNYQFVFIIWIGTHKEYDKIDVTTIEYNG</sequence>
<dbReference type="GO" id="GO:0110001">
    <property type="term" value="C:toxin-antitoxin complex"/>
    <property type="evidence" value="ECO:0007669"/>
    <property type="project" value="InterPro"/>
</dbReference>
<dbReference type="Proteomes" id="UP000251993">
    <property type="component" value="Chromosome"/>
</dbReference>
<organism evidence="1 2">
    <name type="scientific">Runella rosea</name>
    <dbReference type="NCBI Taxonomy" id="2259595"/>
    <lineage>
        <taxon>Bacteria</taxon>
        <taxon>Pseudomonadati</taxon>
        <taxon>Bacteroidota</taxon>
        <taxon>Cytophagia</taxon>
        <taxon>Cytophagales</taxon>
        <taxon>Spirosomataceae</taxon>
        <taxon>Runella</taxon>
    </lineage>
</organism>
<dbReference type="GO" id="GO:0004519">
    <property type="term" value="F:endonuclease activity"/>
    <property type="evidence" value="ECO:0007669"/>
    <property type="project" value="InterPro"/>
</dbReference>
<name>A0A344TMN4_9BACT</name>
<dbReference type="KEGG" id="run:DR864_20215"/>
<dbReference type="Pfam" id="PF09907">
    <property type="entry name" value="HigB_toxin"/>
    <property type="match status" value="1"/>
</dbReference>
<dbReference type="GO" id="GO:0003723">
    <property type="term" value="F:RNA binding"/>
    <property type="evidence" value="ECO:0007669"/>
    <property type="project" value="InterPro"/>
</dbReference>
<keyword evidence="2" id="KW-1185">Reference proteome</keyword>
<protein>
    <submittedName>
        <fullName evidence="1">Type II toxin-antitoxin system HigB family toxin</fullName>
    </submittedName>
</protein>
<accession>A0A344TMN4</accession>
<proteinExistence type="predicted"/>
<gene>
    <name evidence="1" type="ORF">DR864_20215</name>
</gene>
<dbReference type="EMBL" id="CP030850">
    <property type="protein sequence ID" value="AXE19905.1"/>
    <property type="molecule type" value="Genomic_DNA"/>
</dbReference>
<dbReference type="AlphaFoldDB" id="A0A344TMN4"/>
<dbReference type="OrthoDB" id="9799912at2"/>
<evidence type="ECO:0000313" key="1">
    <source>
        <dbReference type="EMBL" id="AXE19905.1"/>
    </source>
</evidence>
<dbReference type="InterPro" id="IPR018669">
    <property type="entry name" value="Toxin_HigB"/>
</dbReference>
<evidence type="ECO:0000313" key="2">
    <source>
        <dbReference type="Proteomes" id="UP000251993"/>
    </source>
</evidence>
<reference evidence="1 2" key="1">
    <citation type="submission" date="2018-07" db="EMBL/GenBank/DDBJ databases">
        <title>Genome sequencing of Runella.</title>
        <authorList>
            <person name="Baek M.-G."/>
            <person name="Yi H."/>
        </authorList>
    </citation>
    <scope>NUCLEOTIDE SEQUENCE [LARGE SCALE GENOMIC DNA]</scope>
    <source>
        <strain evidence="1 2">HYN0085</strain>
    </source>
</reference>